<dbReference type="AlphaFoldDB" id="A0AA36IH86"/>
<dbReference type="Pfam" id="PF13475">
    <property type="entry name" value="DUF4116"/>
    <property type="match status" value="2"/>
</dbReference>
<sequence>ELGDTREISVSDFLGLLFDKVPASATGMDQNEKPQATSTEAAQLGTAQAYAALPTQELHQELPPLAPELHGESPEVQAESDEAAPKLPSTEDAEDSARKSSETKLDEVVFTDTDGDVVLLQLAGNHVRLLVNGKLKLEQVERFEIDVAQRTFEIEFEQVEFQDEEDVPKIQEQVERLFDRAAKALLLKPPAGNSVQAPEASEPGHVHQADREAVLAAVRKNHRAQFASEELQADLEVVLAALAKDYRPLQFASQELRGDREFVLAAVAQDGYALQLAAEELREDQAFVLEAVEKTRSWFLVNWAGPELREDKDFLQKCKDVCGTGLIFTYYESFTAFQSMRKSFLATGASVPGGQAYERVMEKLRERGDKGAATVWFDKEPVFGASADDGRWLHPSEECGRDYKPVPPESPGRHPMWRSKVESSTADSIPEVGSKHPCWCCHWIRKVRERHAAGAVICCTVSNIFSSDWVGRYGAGSSELTDQRADELNLPRECFKNGRPEGWGCGKITIHGADTFEREAPIHPRTGLPLGQGCRWERQALDGMDFPVYVFFIP</sequence>
<dbReference type="InterPro" id="IPR025197">
    <property type="entry name" value="DUF4116"/>
</dbReference>
<evidence type="ECO:0000313" key="3">
    <source>
        <dbReference type="EMBL" id="CAJ1386667.1"/>
    </source>
</evidence>
<comment type="caution">
    <text evidence="3">The sequence shown here is derived from an EMBL/GenBank/DDBJ whole genome shotgun (WGS) entry which is preliminary data.</text>
</comment>
<reference evidence="3" key="1">
    <citation type="submission" date="2023-08" db="EMBL/GenBank/DDBJ databases">
        <authorList>
            <person name="Chen Y."/>
            <person name="Shah S."/>
            <person name="Dougan E. K."/>
            <person name="Thang M."/>
            <person name="Chan C."/>
        </authorList>
    </citation>
    <scope>NUCLEOTIDE SEQUENCE</scope>
</reference>
<feature type="non-terminal residue" evidence="3">
    <location>
        <position position="1"/>
    </location>
</feature>
<gene>
    <name evidence="3" type="ORF">EVOR1521_LOCUS12906</name>
</gene>
<accession>A0AA36IH86</accession>
<evidence type="ECO:0000256" key="1">
    <source>
        <dbReference type="SAM" id="MobiDB-lite"/>
    </source>
</evidence>
<keyword evidence="4" id="KW-1185">Reference proteome</keyword>
<evidence type="ECO:0000259" key="2">
    <source>
        <dbReference type="Pfam" id="PF13475"/>
    </source>
</evidence>
<dbReference type="Proteomes" id="UP001178507">
    <property type="component" value="Unassembled WGS sequence"/>
</dbReference>
<organism evidence="3 4">
    <name type="scientific">Effrenium voratum</name>
    <dbReference type="NCBI Taxonomy" id="2562239"/>
    <lineage>
        <taxon>Eukaryota</taxon>
        <taxon>Sar</taxon>
        <taxon>Alveolata</taxon>
        <taxon>Dinophyceae</taxon>
        <taxon>Suessiales</taxon>
        <taxon>Symbiodiniaceae</taxon>
        <taxon>Effrenium</taxon>
    </lineage>
</organism>
<feature type="region of interest" description="Disordered" evidence="1">
    <location>
        <begin position="54"/>
        <end position="103"/>
    </location>
</feature>
<protein>
    <recommendedName>
        <fullName evidence="2">DUF4116 domain-containing protein</fullName>
    </recommendedName>
</protein>
<feature type="domain" description="DUF4116" evidence="2">
    <location>
        <begin position="210"/>
        <end position="257"/>
    </location>
</feature>
<name>A0AA36IH86_9DINO</name>
<proteinExistence type="predicted"/>
<evidence type="ECO:0000313" key="4">
    <source>
        <dbReference type="Proteomes" id="UP001178507"/>
    </source>
</evidence>
<dbReference type="EMBL" id="CAUJNA010001399">
    <property type="protein sequence ID" value="CAJ1386667.1"/>
    <property type="molecule type" value="Genomic_DNA"/>
</dbReference>
<feature type="domain" description="DUF4116" evidence="2">
    <location>
        <begin position="259"/>
        <end position="298"/>
    </location>
</feature>